<organism evidence="1 2">
    <name type="scientific">Ceriporiopsis subvermispora (strain B)</name>
    <name type="common">White-rot fungus</name>
    <name type="synonym">Gelatoporia subvermispora</name>
    <dbReference type="NCBI Taxonomy" id="914234"/>
    <lineage>
        <taxon>Eukaryota</taxon>
        <taxon>Fungi</taxon>
        <taxon>Dikarya</taxon>
        <taxon>Basidiomycota</taxon>
        <taxon>Agaricomycotina</taxon>
        <taxon>Agaricomycetes</taxon>
        <taxon>Polyporales</taxon>
        <taxon>Gelatoporiaceae</taxon>
        <taxon>Gelatoporia</taxon>
    </lineage>
</organism>
<keyword evidence="2" id="KW-1185">Reference proteome</keyword>
<protein>
    <submittedName>
        <fullName evidence="1">Uncharacterized protein</fullName>
    </submittedName>
</protein>
<evidence type="ECO:0000313" key="2">
    <source>
        <dbReference type="Proteomes" id="UP000016930"/>
    </source>
</evidence>
<gene>
    <name evidence="1" type="ORF">CERSUDRAFT_122365</name>
</gene>
<dbReference type="EMBL" id="KB445794">
    <property type="protein sequence ID" value="EMD38807.1"/>
    <property type="molecule type" value="Genomic_DNA"/>
</dbReference>
<sequence>MYIQAYKYESHDTFLNSRPGPGHPQLKGLNSGLNTISSLTEPSLFQLKKGNAAHERRCAVCGVHIRSSAATAARSARYARSQRRREQSCYSEHLCLPSATSSTSVEQMLPNSIAILTLSTLAQILDADSVSNVSVKWRTSNQPNEEFRLLFTRVQPQYNALRRLQHSLSH</sequence>
<accession>M2RK13</accession>
<dbReference type="Proteomes" id="UP000016930">
    <property type="component" value="Unassembled WGS sequence"/>
</dbReference>
<reference evidence="1 2" key="1">
    <citation type="journal article" date="2012" name="Proc. Natl. Acad. Sci. U.S.A.">
        <title>Comparative genomics of Ceriporiopsis subvermispora and Phanerochaete chrysosporium provide insight into selective ligninolysis.</title>
        <authorList>
            <person name="Fernandez-Fueyo E."/>
            <person name="Ruiz-Duenas F.J."/>
            <person name="Ferreira P."/>
            <person name="Floudas D."/>
            <person name="Hibbett D.S."/>
            <person name="Canessa P."/>
            <person name="Larrondo L.F."/>
            <person name="James T.Y."/>
            <person name="Seelenfreund D."/>
            <person name="Lobos S."/>
            <person name="Polanco R."/>
            <person name="Tello M."/>
            <person name="Honda Y."/>
            <person name="Watanabe T."/>
            <person name="Watanabe T."/>
            <person name="Ryu J.S."/>
            <person name="Kubicek C.P."/>
            <person name="Schmoll M."/>
            <person name="Gaskell J."/>
            <person name="Hammel K.E."/>
            <person name="St John F.J."/>
            <person name="Vanden Wymelenberg A."/>
            <person name="Sabat G."/>
            <person name="Splinter BonDurant S."/>
            <person name="Syed K."/>
            <person name="Yadav J.S."/>
            <person name="Doddapaneni H."/>
            <person name="Subramanian V."/>
            <person name="Lavin J.L."/>
            <person name="Oguiza J.A."/>
            <person name="Perez G."/>
            <person name="Pisabarro A.G."/>
            <person name="Ramirez L."/>
            <person name="Santoyo F."/>
            <person name="Master E."/>
            <person name="Coutinho P.M."/>
            <person name="Henrissat B."/>
            <person name="Lombard V."/>
            <person name="Magnuson J.K."/>
            <person name="Kuees U."/>
            <person name="Hori C."/>
            <person name="Igarashi K."/>
            <person name="Samejima M."/>
            <person name="Held B.W."/>
            <person name="Barry K.W."/>
            <person name="LaButti K.M."/>
            <person name="Lapidus A."/>
            <person name="Lindquist E.A."/>
            <person name="Lucas S.M."/>
            <person name="Riley R."/>
            <person name="Salamov A.A."/>
            <person name="Hoffmeister D."/>
            <person name="Schwenk D."/>
            <person name="Hadar Y."/>
            <person name="Yarden O."/>
            <person name="de Vries R.P."/>
            <person name="Wiebenga A."/>
            <person name="Stenlid J."/>
            <person name="Eastwood D."/>
            <person name="Grigoriev I.V."/>
            <person name="Berka R.M."/>
            <person name="Blanchette R.A."/>
            <person name="Kersten P."/>
            <person name="Martinez A.T."/>
            <person name="Vicuna R."/>
            <person name="Cullen D."/>
        </authorList>
    </citation>
    <scope>NUCLEOTIDE SEQUENCE [LARGE SCALE GENOMIC DNA]</scope>
    <source>
        <strain evidence="1 2">B</strain>
    </source>
</reference>
<dbReference type="HOGENOM" id="CLU_1570436_0_0_1"/>
<evidence type="ECO:0000313" key="1">
    <source>
        <dbReference type="EMBL" id="EMD38807.1"/>
    </source>
</evidence>
<name>M2RK13_CERS8</name>
<dbReference type="AlphaFoldDB" id="M2RK13"/>
<proteinExistence type="predicted"/>